<dbReference type="InterPro" id="IPR014729">
    <property type="entry name" value="Rossmann-like_a/b/a_fold"/>
</dbReference>
<feature type="short sequence motif" description="'KMSKS' region" evidence="9">
    <location>
        <begin position="588"/>
        <end position="592"/>
    </location>
</feature>
<evidence type="ECO:0000256" key="2">
    <source>
        <dbReference type="ARBA" id="ARBA00022490"/>
    </source>
</evidence>
<dbReference type="Pfam" id="PF09334">
    <property type="entry name" value="tRNA-synt_1g"/>
    <property type="match status" value="1"/>
</dbReference>
<dbReference type="Gene3D" id="1.10.730.10">
    <property type="entry name" value="Isoleucyl-tRNA Synthetase, Domain 1"/>
    <property type="match status" value="2"/>
</dbReference>
<comment type="similarity">
    <text evidence="1 9 10">Belongs to the class-I aminoacyl-tRNA synthetase family.</text>
</comment>
<dbReference type="SUPFAM" id="SSF47323">
    <property type="entry name" value="Anticodon-binding domain of a subclass of class I aminoacyl-tRNA synthetases"/>
    <property type="match status" value="1"/>
</dbReference>
<keyword evidence="4 9" id="KW-0547">Nucleotide-binding</keyword>
<evidence type="ECO:0000256" key="7">
    <source>
        <dbReference type="ARBA" id="ARBA00023146"/>
    </source>
</evidence>
<dbReference type="Pfam" id="PF00133">
    <property type="entry name" value="tRNA-synt_1"/>
    <property type="match status" value="1"/>
</dbReference>
<evidence type="ECO:0000313" key="15">
    <source>
        <dbReference type="EMBL" id="HHX99514.1"/>
    </source>
</evidence>
<evidence type="ECO:0000256" key="9">
    <source>
        <dbReference type="HAMAP-Rule" id="MF_00049"/>
    </source>
</evidence>
<dbReference type="FunFam" id="3.40.50.620:FF:000003">
    <property type="entry name" value="Leucine--tRNA ligase"/>
    <property type="match status" value="1"/>
</dbReference>
<dbReference type="InterPro" id="IPR015413">
    <property type="entry name" value="Methionyl/Leucyl_tRNA_Synth"/>
</dbReference>
<dbReference type="Pfam" id="PF13603">
    <property type="entry name" value="tRNA-synt_1_2"/>
    <property type="match status" value="1"/>
</dbReference>
<dbReference type="FunFam" id="1.10.730.10:FF:000002">
    <property type="entry name" value="Leucine--tRNA ligase"/>
    <property type="match status" value="1"/>
</dbReference>
<dbReference type="HAMAP" id="MF_00049_B">
    <property type="entry name" value="Leu_tRNA_synth_B"/>
    <property type="match status" value="1"/>
</dbReference>
<dbReference type="SUPFAM" id="SSF50677">
    <property type="entry name" value="ValRS/IleRS/LeuRS editing domain"/>
    <property type="match status" value="1"/>
</dbReference>
<keyword evidence="6 9" id="KW-0648">Protein biosynthesis</keyword>
<keyword evidence="5 9" id="KW-0067">ATP-binding</keyword>
<evidence type="ECO:0000256" key="6">
    <source>
        <dbReference type="ARBA" id="ARBA00022917"/>
    </source>
</evidence>
<dbReference type="InterPro" id="IPR025709">
    <property type="entry name" value="Leu_tRNA-synth_edit"/>
</dbReference>
<dbReference type="FunFam" id="3.40.50.620:FF:000056">
    <property type="entry name" value="Leucine--tRNA ligase"/>
    <property type="match status" value="1"/>
</dbReference>
<evidence type="ECO:0000256" key="3">
    <source>
        <dbReference type="ARBA" id="ARBA00022598"/>
    </source>
</evidence>
<evidence type="ECO:0000259" key="11">
    <source>
        <dbReference type="Pfam" id="PF00133"/>
    </source>
</evidence>
<dbReference type="GO" id="GO:0005524">
    <property type="term" value="F:ATP binding"/>
    <property type="evidence" value="ECO:0007669"/>
    <property type="project" value="UniProtKB-UniRule"/>
</dbReference>
<evidence type="ECO:0000259" key="12">
    <source>
        <dbReference type="Pfam" id="PF08264"/>
    </source>
</evidence>
<dbReference type="SUPFAM" id="SSF52374">
    <property type="entry name" value="Nucleotidylyl transferase"/>
    <property type="match status" value="1"/>
</dbReference>
<sequence length="804" mass="92959">MENRYNPKDIEKRWQDRWFATDMYHAKDFDSKEKYYLLAEFPYPSGDSMHMGHARNFTNMDSVARLRRMLGQNVLYPIGWDAFGLPTENYAIKMKRPPQEITKENIATFIKQLKAMGFSFDWDREIDTTDPEYYRWTQWIFLQLYKKGLAYKAEMPINWCPKCKVGCANEEVVGGRHERCDEPVEQRNMNQWVLRITKYADRLIDELDKTEYWESVKSAQRNWIGRKTWYDIDYKVEGTDITLRVSTTRPDTQFGSTFVVVAPDSEVAEKLLKYIPEERITDVKQYIEESSKKTEEERIVGQGEKTGVETGLVCKNSITGRDLPIYLADFVLSTVGTGMVVGVPAHDKRDFEFATKYGLPVIRVIEGLDGDRSEIDSVEKVYEDEGIVFNSDFIDGMKSEDAREKMGEYIKEKGIGDVVIRYNLRDWIFSRQHYWGEPIPIVHCDKCGEVPVPEDQLPVKLPEVESYEPTDTGESPLASISEWVNTKCPKCGGYAKRETDTMPNWAGSSWYYLRYIDPHNNKEFADMEKMKYWMPVDHYEGGSEHVTLHLLYSRFWHKVLFDLGLVPEVEPYKVRTIHGVVLGKDGSKMSKSLGNVITPDELLEEYGADVTRAYLMFMGPYEGDVSWSTEAINGVKRFVSKLYTYILALWVKKDDKLAENKDVAKLVKKVHDDILNFKFNTSISALMQFYNSNIDSTFSTADIERLILTIAPILPHMAEEIWEKTGHEFSVHMQRWPEIDESLLEDDVIEIPVQVNGKLRGKIEVSSDATQEDVEKIVLESQILGDVEVKKLIYVPKKIVSVVV</sequence>
<evidence type="ECO:0000259" key="14">
    <source>
        <dbReference type="Pfam" id="PF13603"/>
    </source>
</evidence>
<organism evidence="15 16">
    <name type="scientific">Candidatus Dojkabacteria bacterium</name>
    <dbReference type="NCBI Taxonomy" id="2099670"/>
    <lineage>
        <taxon>Bacteria</taxon>
        <taxon>Candidatus Dojkabacteria</taxon>
    </lineage>
</organism>
<evidence type="ECO:0000256" key="1">
    <source>
        <dbReference type="ARBA" id="ARBA00005594"/>
    </source>
</evidence>
<protein>
    <recommendedName>
        <fullName evidence="9">Leucine--tRNA ligase</fullName>
        <ecNumber evidence="9">6.1.1.4</ecNumber>
    </recommendedName>
    <alternativeName>
        <fullName evidence="9">Leucyl-tRNA synthetase</fullName>
        <shortName evidence="9">LeuRS</shortName>
    </alternativeName>
</protein>
<dbReference type="CDD" id="cd00812">
    <property type="entry name" value="LeuRS_core"/>
    <property type="match status" value="1"/>
</dbReference>
<dbReference type="EC" id="6.1.1.4" evidence="9"/>
<dbReference type="InterPro" id="IPR013155">
    <property type="entry name" value="M/V/L/I-tRNA-synth_anticd-bd"/>
</dbReference>
<proteinExistence type="inferred from homology"/>
<dbReference type="PRINTS" id="PR00985">
    <property type="entry name" value="TRNASYNTHLEU"/>
</dbReference>
<comment type="caution">
    <text evidence="15">The sequence shown here is derived from an EMBL/GenBank/DDBJ whole genome shotgun (WGS) entry which is preliminary data.</text>
</comment>
<feature type="domain" description="Methionyl/Leucyl tRNA synthetase" evidence="13">
    <location>
        <begin position="39"/>
        <end position="173"/>
    </location>
</feature>
<dbReference type="GO" id="GO:0002161">
    <property type="term" value="F:aminoacyl-tRNA deacylase activity"/>
    <property type="evidence" value="ECO:0007669"/>
    <property type="project" value="InterPro"/>
</dbReference>
<reference evidence="15 16" key="1">
    <citation type="journal article" date="2020" name="Biotechnol. Biofuels">
        <title>New insights from the biogas microbiome by comprehensive genome-resolved metagenomics of nearly 1600 species originating from multiple anaerobic digesters.</title>
        <authorList>
            <person name="Campanaro S."/>
            <person name="Treu L."/>
            <person name="Rodriguez-R L.M."/>
            <person name="Kovalovszki A."/>
            <person name="Ziels R.M."/>
            <person name="Maus I."/>
            <person name="Zhu X."/>
            <person name="Kougias P.G."/>
            <person name="Basile A."/>
            <person name="Luo G."/>
            <person name="Schluter A."/>
            <person name="Konstantinidis K.T."/>
            <person name="Angelidaki I."/>
        </authorList>
    </citation>
    <scope>NUCLEOTIDE SEQUENCE [LARGE SCALE GENOMIC DNA]</scope>
    <source>
        <strain evidence="15">AS05jafATM_89</strain>
    </source>
</reference>
<dbReference type="GO" id="GO:0004823">
    <property type="term" value="F:leucine-tRNA ligase activity"/>
    <property type="evidence" value="ECO:0007669"/>
    <property type="project" value="UniProtKB-UniRule"/>
</dbReference>
<dbReference type="Proteomes" id="UP000576550">
    <property type="component" value="Unassembled WGS sequence"/>
</dbReference>
<evidence type="ECO:0000313" key="16">
    <source>
        <dbReference type="Proteomes" id="UP000576550"/>
    </source>
</evidence>
<evidence type="ECO:0000256" key="4">
    <source>
        <dbReference type="ARBA" id="ARBA00022741"/>
    </source>
</evidence>
<feature type="domain" description="Leucyl-tRNA synthetase editing" evidence="14">
    <location>
        <begin position="221"/>
        <end position="409"/>
    </location>
</feature>
<keyword evidence="2 9" id="KW-0963">Cytoplasm</keyword>
<evidence type="ECO:0000259" key="13">
    <source>
        <dbReference type="Pfam" id="PF09334"/>
    </source>
</evidence>
<name>A0A832RCK1_9BACT</name>
<comment type="catalytic activity">
    <reaction evidence="8 9">
        <text>tRNA(Leu) + L-leucine + ATP = L-leucyl-tRNA(Leu) + AMP + diphosphate</text>
        <dbReference type="Rhea" id="RHEA:11688"/>
        <dbReference type="Rhea" id="RHEA-COMP:9613"/>
        <dbReference type="Rhea" id="RHEA-COMP:9622"/>
        <dbReference type="ChEBI" id="CHEBI:30616"/>
        <dbReference type="ChEBI" id="CHEBI:33019"/>
        <dbReference type="ChEBI" id="CHEBI:57427"/>
        <dbReference type="ChEBI" id="CHEBI:78442"/>
        <dbReference type="ChEBI" id="CHEBI:78494"/>
        <dbReference type="ChEBI" id="CHEBI:456215"/>
        <dbReference type="EC" id="6.1.1.4"/>
    </reaction>
</comment>
<feature type="domain" description="Aminoacyl-tRNA synthetase class Ia" evidence="11">
    <location>
        <begin position="423"/>
        <end position="628"/>
    </location>
</feature>
<dbReference type="NCBIfam" id="TIGR00396">
    <property type="entry name" value="leuS_bact"/>
    <property type="match status" value="1"/>
</dbReference>
<dbReference type="GO" id="GO:0005829">
    <property type="term" value="C:cytosol"/>
    <property type="evidence" value="ECO:0007669"/>
    <property type="project" value="TreeGrafter"/>
</dbReference>
<dbReference type="Pfam" id="PF08264">
    <property type="entry name" value="Anticodon_1"/>
    <property type="match status" value="1"/>
</dbReference>
<dbReference type="AlphaFoldDB" id="A0A832RCK1"/>
<keyword evidence="3 9" id="KW-0436">Ligase</keyword>
<comment type="caution">
    <text evidence="9">Lacks conserved residue(s) required for the propagation of feature annotation.</text>
</comment>
<feature type="domain" description="Methionyl/Valyl/Leucyl/Isoleucyl-tRNA synthetase anticodon-binding" evidence="12">
    <location>
        <begin position="663"/>
        <end position="772"/>
    </location>
</feature>
<dbReference type="InterPro" id="IPR009008">
    <property type="entry name" value="Val/Leu/Ile-tRNA-synth_edit"/>
</dbReference>
<gene>
    <name evidence="9" type="primary">leuS</name>
    <name evidence="15" type="ORF">GX533_02445</name>
</gene>
<evidence type="ECO:0000256" key="8">
    <source>
        <dbReference type="ARBA" id="ARBA00047469"/>
    </source>
</evidence>
<dbReference type="Gene3D" id="3.10.20.590">
    <property type="match status" value="1"/>
</dbReference>
<dbReference type="InterPro" id="IPR002300">
    <property type="entry name" value="aa-tRNA-synth_Ia"/>
</dbReference>
<dbReference type="GO" id="GO:0006429">
    <property type="term" value="P:leucyl-tRNA aminoacylation"/>
    <property type="evidence" value="ECO:0007669"/>
    <property type="project" value="UniProtKB-UniRule"/>
</dbReference>
<dbReference type="Gene3D" id="3.40.50.620">
    <property type="entry name" value="HUPs"/>
    <property type="match status" value="2"/>
</dbReference>
<dbReference type="InterPro" id="IPR009080">
    <property type="entry name" value="tRNAsynth_Ia_anticodon-bd"/>
</dbReference>
<comment type="subcellular location">
    <subcellularLocation>
        <location evidence="9">Cytoplasm</location>
    </subcellularLocation>
</comment>
<dbReference type="EMBL" id="DUTP01000004">
    <property type="protein sequence ID" value="HHX99514.1"/>
    <property type="molecule type" value="Genomic_DNA"/>
</dbReference>
<evidence type="ECO:0000256" key="5">
    <source>
        <dbReference type="ARBA" id="ARBA00022840"/>
    </source>
</evidence>
<dbReference type="PANTHER" id="PTHR43740">
    <property type="entry name" value="LEUCYL-TRNA SYNTHETASE"/>
    <property type="match status" value="1"/>
</dbReference>
<evidence type="ECO:0000256" key="10">
    <source>
        <dbReference type="RuleBase" id="RU363035"/>
    </source>
</evidence>
<feature type="binding site" evidence="9">
    <location>
        <position position="591"/>
    </location>
    <ligand>
        <name>ATP</name>
        <dbReference type="ChEBI" id="CHEBI:30616"/>
    </ligand>
</feature>
<dbReference type="PROSITE" id="PS00178">
    <property type="entry name" value="AA_TRNA_LIGASE_I"/>
    <property type="match status" value="1"/>
</dbReference>
<dbReference type="InterPro" id="IPR001412">
    <property type="entry name" value="aa-tRNA-synth_I_CS"/>
</dbReference>
<keyword evidence="7 9" id="KW-0030">Aminoacyl-tRNA synthetase</keyword>
<accession>A0A832RCK1</accession>
<dbReference type="PANTHER" id="PTHR43740:SF2">
    <property type="entry name" value="LEUCINE--TRNA LIGASE, MITOCHONDRIAL"/>
    <property type="match status" value="1"/>
</dbReference>
<dbReference type="InterPro" id="IPR002302">
    <property type="entry name" value="Leu-tRNA-ligase"/>
</dbReference>